<feature type="transmembrane region" description="Helical" evidence="6">
    <location>
        <begin position="6"/>
        <end position="29"/>
    </location>
</feature>
<evidence type="ECO:0000313" key="7">
    <source>
        <dbReference type="EMBL" id="GJN92540.1"/>
    </source>
</evidence>
<dbReference type="InterPro" id="IPR051415">
    <property type="entry name" value="LAAT-1"/>
</dbReference>
<feature type="transmembrane region" description="Helical" evidence="6">
    <location>
        <begin position="41"/>
        <end position="59"/>
    </location>
</feature>
<feature type="transmembrane region" description="Helical" evidence="6">
    <location>
        <begin position="163"/>
        <end position="183"/>
    </location>
</feature>
<evidence type="ECO:0000313" key="8">
    <source>
        <dbReference type="Proteomes" id="UP001342314"/>
    </source>
</evidence>
<dbReference type="Pfam" id="PF04193">
    <property type="entry name" value="PQ-loop"/>
    <property type="match status" value="2"/>
</dbReference>
<keyword evidence="3 6" id="KW-1133">Transmembrane helix</keyword>
<organism evidence="7 8">
    <name type="scientific">Rhodotorula paludigena</name>
    <dbReference type="NCBI Taxonomy" id="86838"/>
    <lineage>
        <taxon>Eukaryota</taxon>
        <taxon>Fungi</taxon>
        <taxon>Dikarya</taxon>
        <taxon>Basidiomycota</taxon>
        <taxon>Pucciniomycotina</taxon>
        <taxon>Microbotryomycetes</taxon>
        <taxon>Sporidiobolales</taxon>
        <taxon>Sporidiobolaceae</taxon>
        <taxon>Rhodotorula</taxon>
    </lineage>
</organism>
<keyword evidence="8" id="KW-1185">Reference proteome</keyword>
<evidence type="ECO:0000256" key="5">
    <source>
        <dbReference type="SAM" id="MobiDB-lite"/>
    </source>
</evidence>
<dbReference type="AlphaFoldDB" id="A0AAV5GIP9"/>
<protein>
    <recommendedName>
        <fullName evidence="9">PQ loop repeat-domain-containing protein</fullName>
    </recommendedName>
</protein>
<feature type="compositionally biased region" description="Basic and acidic residues" evidence="5">
    <location>
        <begin position="242"/>
        <end position="260"/>
    </location>
</feature>
<keyword evidence="4 6" id="KW-0472">Membrane</keyword>
<dbReference type="SMART" id="SM00679">
    <property type="entry name" value="CTNS"/>
    <property type="match status" value="2"/>
</dbReference>
<feature type="region of interest" description="Disordered" evidence="5">
    <location>
        <begin position="230"/>
        <end position="263"/>
    </location>
</feature>
<dbReference type="PANTHER" id="PTHR16201">
    <property type="entry name" value="SEVEN TRANSMEMBRANE PROTEIN 1-RELATED"/>
    <property type="match status" value="1"/>
</dbReference>
<comment type="subcellular location">
    <subcellularLocation>
        <location evidence="1">Membrane</location>
        <topology evidence="1">Multi-pass membrane protein</topology>
    </subcellularLocation>
</comment>
<evidence type="ECO:0000256" key="2">
    <source>
        <dbReference type="ARBA" id="ARBA00022692"/>
    </source>
</evidence>
<reference evidence="7 8" key="1">
    <citation type="submission" date="2021-12" db="EMBL/GenBank/DDBJ databases">
        <title>High titer production of polyol ester of fatty acids by Rhodotorula paludigena BS15 towards product separation-free biomass refinery.</title>
        <authorList>
            <person name="Mano J."/>
            <person name="Ono H."/>
            <person name="Tanaka T."/>
            <person name="Naito K."/>
            <person name="Sushida H."/>
            <person name="Ike M."/>
            <person name="Tokuyasu K."/>
            <person name="Kitaoka M."/>
        </authorList>
    </citation>
    <scope>NUCLEOTIDE SEQUENCE [LARGE SCALE GENOMIC DNA]</scope>
    <source>
        <strain evidence="7 8">BS15</strain>
    </source>
</reference>
<evidence type="ECO:0000256" key="3">
    <source>
        <dbReference type="ARBA" id="ARBA00022989"/>
    </source>
</evidence>
<comment type="caution">
    <text evidence="7">The sequence shown here is derived from an EMBL/GenBank/DDBJ whole genome shotgun (WGS) entry which is preliminary data.</text>
</comment>
<name>A0AAV5GIP9_9BASI</name>
<feature type="transmembrane region" description="Helical" evidence="6">
    <location>
        <begin position="131"/>
        <end position="151"/>
    </location>
</feature>
<dbReference type="GO" id="GO:0016020">
    <property type="term" value="C:membrane"/>
    <property type="evidence" value="ECO:0007669"/>
    <property type="project" value="UniProtKB-SubCell"/>
</dbReference>
<evidence type="ECO:0000256" key="6">
    <source>
        <dbReference type="SAM" id="Phobius"/>
    </source>
</evidence>
<sequence>MSENAVAANVLGTAGAVLWSIQLIPQIVVNYRRHHARGLQSSMMVLWACAGIPLGAYNISSNFNVALQVQPQILTFLSLVTFAQVKYYKKSWSHTRSLFTLLTACALLGSIEVGLVSALERAHSRSLSWPGTLMAVLAALLLALGVARHYVDIWQHRAVRGISLLFVVLDAGGDLTSLLSLFFEPTFDPLGCVIYAVELGMWTGILALAAWYHFFPSKRALAAEASERAEEAAAERAEEEERSERERAEEERRARARGEPPHISMVPLTLVSSSRSSTVSVFQTASSAMAR</sequence>
<dbReference type="Proteomes" id="UP001342314">
    <property type="component" value="Unassembled WGS sequence"/>
</dbReference>
<dbReference type="EMBL" id="BQKY01000011">
    <property type="protein sequence ID" value="GJN92540.1"/>
    <property type="molecule type" value="Genomic_DNA"/>
</dbReference>
<proteinExistence type="predicted"/>
<evidence type="ECO:0000256" key="4">
    <source>
        <dbReference type="ARBA" id="ARBA00023136"/>
    </source>
</evidence>
<accession>A0AAV5GIP9</accession>
<gene>
    <name evidence="7" type="ORF">Rhopal_005570-T1</name>
</gene>
<evidence type="ECO:0000256" key="1">
    <source>
        <dbReference type="ARBA" id="ARBA00004141"/>
    </source>
</evidence>
<feature type="transmembrane region" description="Helical" evidence="6">
    <location>
        <begin position="195"/>
        <end position="215"/>
    </location>
</feature>
<feature type="transmembrane region" description="Helical" evidence="6">
    <location>
        <begin position="97"/>
        <end position="119"/>
    </location>
</feature>
<dbReference type="Gene3D" id="1.20.1280.290">
    <property type="match status" value="1"/>
</dbReference>
<dbReference type="InterPro" id="IPR006603">
    <property type="entry name" value="PQ-loop_rpt"/>
</dbReference>
<evidence type="ECO:0008006" key="9">
    <source>
        <dbReference type="Google" id="ProtNLM"/>
    </source>
</evidence>
<keyword evidence="2 6" id="KW-0812">Transmembrane</keyword>
<dbReference type="PANTHER" id="PTHR16201:SF37">
    <property type="entry name" value="PQ-LOOP REPEAT-CONTAINING PROTEIN"/>
    <property type="match status" value="1"/>
</dbReference>